<dbReference type="GeneID" id="103385014"/>
<dbReference type="PANTHER" id="PTHR10373">
    <property type="entry name" value="TRANSCRIPTION FACTOR 7 FAMILY MEMBER"/>
    <property type="match status" value="1"/>
</dbReference>
<keyword evidence="6" id="KW-0010">Activator</keyword>
<evidence type="ECO:0000313" key="13">
    <source>
        <dbReference type="Proteomes" id="UP000265120"/>
    </source>
</evidence>
<evidence type="ECO:0000256" key="4">
    <source>
        <dbReference type="ARBA" id="ARBA00023015"/>
    </source>
</evidence>
<evidence type="ECO:0000256" key="1">
    <source>
        <dbReference type="ARBA" id="ARBA00004123"/>
    </source>
</evidence>
<dbReference type="AlphaFoldDB" id="A0A3P8V2J4"/>
<dbReference type="RefSeq" id="XP_008316980.1">
    <property type="nucleotide sequence ID" value="XM_008318758.3"/>
</dbReference>
<dbReference type="OrthoDB" id="8858797at2759"/>
<keyword evidence="4" id="KW-0805">Transcription regulation</keyword>
<evidence type="ECO:0000256" key="9">
    <source>
        <dbReference type="PROSITE-ProRule" id="PRU00267"/>
    </source>
</evidence>
<dbReference type="Proteomes" id="UP000265120">
    <property type="component" value="Chromosome 10"/>
</dbReference>
<dbReference type="GO" id="GO:1990907">
    <property type="term" value="C:beta-catenin-TCF complex"/>
    <property type="evidence" value="ECO:0007669"/>
    <property type="project" value="TreeGrafter"/>
</dbReference>
<dbReference type="RefSeq" id="XP_016891267.1">
    <property type="nucleotide sequence ID" value="XM_017035778.2"/>
</dbReference>
<comment type="subcellular location">
    <subcellularLocation>
        <location evidence="1">Nucleus</location>
    </subcellularLocation>
</comment>
<dbReference type="GO" id="GO:0000978">
    <property type="term" value="F:RNA polymerase II cis-regulatory region sequence-specific DNA binding"/>
    <property type="evidence" value="ECO:0007669"/>
    <property type="project" value="TreeGrafter"/>
</dbReference>
<keyword evidence="5 9" id="KW-0238">DNA-binding</keyword>
<evidence type="ECO:0000256" key="2">
    <source>
        <dbReference type="ARBA" id="ARBA00006569"/>
    </source>
</evidence>
<dbReference type="GeneTree" id="ENSGT00940000155535"/>
<evidence type="ECO:0000256" key="8">
    <source>
        <dbReference type="ARBA" id="ARBA00023242"/>
    </source>
</evidence>
<comment type="similarity">
    <text evidence="2">Belongs to the TCF/LEF family.</text>
</comment>
<organism evidence="12 13">
    <name type="scientific">Cynoglossus semilaevis</name>
    <name type="common">Tongue sole</name>
    <dbReference type="NCBI Taxonomy" id="244447"/>
    <lineage>
        <taxon>Eukaryota</taxon>
        <taxon>Metazoa</taxon>
        <taxon>Chordata</taxon>
        <taxon>Craniata</taxon>
        <taxon>Vertebrata</taxon>
        <taxon>Euteleostomi</taxon>
        <taxon>Actinopterygii</taxon>
        <taxon>Neopterygii</taxon>
        <taxon>Teleostei</taxon>
        <taxon>Neoteleostei</taxon>
        <taxon>Acanthomorphata</taxon>
        <taxon>Carangaria</taxon>
        <taxon>Pleuronectiformes</taxon>
        <taxon>Pleuronectoidei</taxon>
        <taxon>Cynoglossidae</taxon>
        <taxon>Cynoglossinae</taxon>
        <taxon>Cynoglossus</taxon>
    </lineage>
</organism>
<dbReference type="FunFam" id="1.10.30.10:FF:000001">
    <property type="entry name" value="transcription factor 7 isoform X2"/>
    <property type="match status" value="1"/>
</dbReference>
<dbReference type="InterPro" id="IPR036910">
    <property type="entry name" value="HMG_box_dom_sf"/>
</dbReference>
<keyword evidence="3" id="KW-0879">Wnt signaling pathway</keyword>
<feature type="DNA-binding region" description="HMG box" evidence="9">
    <location>
        <begin position="222"/>
        <end position="290"/>
    </location>
</feature>
<sequence>MRGYRDRVTNNRFSMDLDSVFHRVIDQMDEKDLLDTAHAIYNEVLAAAPNPPPHFPLPRRFLPPLFPPHLPAHPPPLTYAHAAHAVGYGCDPHPPPVRGWNDGYDGYVPENVPFGLGHSLMADQMLTVERPATDSYYADDISDDTDACQGQDVQLMTLPQNLGQNLGHHLTPTEKVRGEPIVISDEDTETEETPFLKTKPPSSEELFTLGHVSDGDKNHPYVKKPPNAFMLYMKDQRASIVAQLDSCDNALVNTVLGKRWRSLSDSEQARYHDMAENLKKLHAEKYPWWSSRQNYGKKRKRIRRRNYPIRSNEPPSPPFIDRSYSPSTSQTK</sequence>
<evidence type="ECO:0000256" key="3">
    <source>
        <dbReference type="ARBA" id="ARBA00022687"/>
    </source>
</evidence>
<dbReference type="InParanoid" id="A0A3P8V2J4"/>
<keyword evidence="8 9" id="KW-0539">Nucleus</keyword>
<accession>A0A3P8V2J4</accession>
<evidence type="ECO:0000256" key="10">
    <source>
        <dbReference type="SAM" id="MobiDB-lite"/>
    </source>
</evidence>
<dbReference type="SMART" id="SM00398">
    <property type="entry name" value="HMG"/>
    <property type="match status" value="1"/>
</dbReference>
<dbReference type="GO" id="GO:0000981">
    <property type="term" value="F:DNA-binding transcription factor activity, RNA polymerase II-specific"/>
    <property type="evidence" value="ECO:0007669"/>
    <property type="project" value="TreeGrafter"/>
</dbReference>
<reference evidence="12" key="3">
    <citation type="submission" date="2025-09" db="UniProtKB">
        <authorList>
            <consortium name="Ensembl"/>
        </authorList>
    </citation>
    <scope>IDENTIFICATION</scope>
</reference>
<evidence type="ECO:0000256" key="7">
    <source>
        <dbReference type="ARBA" id="ARBA00023163"/>
    </source>
</evidence>
<dbReference type="Pfam" id="PF00505">
    <property type="entry name" value="HMG_box"/>
    <property type="match status" value="1"/>
</dbReference>
<dbReference type="KEGG" id="csem:103385014"/>
<keyword evidence="7" id="KW-0804">Transcription</keyword>
<dbReference type="STRING" id="244447.ENSCSEP00000009618"/>
<reference evidence="12 13" key="1">
    <citation type="journal article" date="2014" name="Nat. Genet.">
        <title>Whole-genome sequence of a flatfish provides insights into ZW sex chromosome evolution and adaptation to a benthic lifestyle.</title>
        <authorList>
            <person name="Chen S."/>
            <person name="Zhang G."/>
            <person name="Shao C."/>
            <person name="Huang Q."/>
            <person name="Liu G."/>
            <person name="Zhang P."/>
            <person name="Song W."/>
            <person name="An N."/>
            <person name="Chalopin D."/>
            <person name="Volff J.N."/>
            <person name="Hong Y."/>
            <person name="Li Q."/>
            <person name="Sha Z."/>
            <person name="Zhou H."/>
            <person name="Xie M."/>
            <person name="Yu Q."/>
            <person name="Liu Y."/>
            <person name="Xiang H."/>
            <person name="Wang N."/>
            <person name="Wu K."/>
            <person name="Yang C."/>
            <person name="Zhou Q."/>
            <person name="Liao X."/>
            <person name="Yang L."/>
            <person name="Hu Q."/>
            <person name="Zhang J."/>
            <person name="Meng L."/>
            <person name="Jin L."/>
            <person name="Tian Y."/>
            <person name="Lian J."/>
            <person name="Yang J."/>
            <person name="Miao G."/>
            <person name="Liu S."/>
            <person name="Liang Z."/>
            <person name="Yan F."/>
            <person name="Li Y."/>
            <person name="Sun B."/>
            <person name="Zhang H."/>
            <person name="Zhang J."/>
            <person name="Zhu Y."/>
            <person name="Du M."/>
            <person name="Zhao Y."/>
            <person name="Schartl M."/>
            <person name="Tang Q."/>
            <person name="Wang J."/>
        </authorList>
    </citation>
    <scope>NUCLEOTIDE SEQUENCE</scope>
</reference>
<feature type="domain" description="HMG box" evidence="11">
    <location>
        <begin position="222"/>
        <end position="290"/>
    </location>
</feature>
<dbReference type="SUPFAM" id="SSF47095">
    <property type="entry name" value="HMG-box"/>
    <property type="match status" value="1"/>
</dbReference>
<name>A0A3P8V2J4_CYNSE</name>
<dbReference type="Ensembl" id="ENSCSET00000009730.1">
    <property type="protein sequence ID" value="ENSCSEP00000009618.1"/>
    <property type="gene ID" value="ENSCSEG00000006171.1"/>
</dbReference>
<feature type="region of interest" description="Disordered" evidence="10">
    <location>
        <begin position="299"/>
        <end position="332"/>
    </location>
</feature>
<proteinExistence type="inferred from homology"/>
<keyword evidence="13" id="KW-1185">Reference proteome</keyword>
<dbReference type="PROSITE" id="PS50118">
    <property type="entry name" value="HMG_BOX_2"/>
    <property type="match status" value="1"/>
</dbReference>
<evidence type="ECO:0000256" key="5">
    <source>
        <dbReference type="ARBA" id="ARBA00023125"/>
    </source>
</evidence>
<evidence type="ECO:0000259" key="11">
    <source>
        <dbReference type="PROSITE" id="PS50118"/>
    </source>
</evidence>
<evidence type="ECO:0000256" key="6">
    <source>
        <dbReference type="ARBA" id="ARBA00023159"/>
    </source>
</evidence>
<dbReference type="PANTHER" id="PTHR10373:SF38">
    <property type="entry name" value="PROTEIN PANGOLIN, ISOFORM J"/>
    <property type="match status" value="1"/>
</dbReference>
<dbReference type="GO" id="GO:0000785">
    <property type="term" value="C:chromatin"/>
    <property type="evidence" value="ECO:0007669"/>
    <property type="project" value="TreeGrafter"/>
</dbReference>
<evidence type="ECO:0000313" key="12">
    <source>
        <dbReference type="Ensembl" id="ENSCSEP00000009618.1"/>
    </source>
</evidence>
<dbReference type="Gene3D" id="1.10.30.10">
    <property type="entry name" value="High mobility group box domain"/>
    <property type="match status" value="1"/>
</dbReference>
<reference evidence="12" key="2">
    <citation type="submission" date="2025-08" db="UniProtKB">
        <authorList>
            <consortium name="Ensembl"/>
        </authorList>
    </citation>
    <scope>IDENTIFICATION</scope>
</reference>
<dbReference type="InterPro" id="IPR024940">
    <property type="entry name" value="TCF/LEF"/>
</dbReference>
<dbReference type="InterPro" id="IPR009071">
    <property type="entry name" value="HMG_box_dom"/>
</dbReference>
<protein>
    <submittedName>
        <fullName evidence="12">Transcription factor 7-like 2</fullName>
    </submittedName>
</protein>
<dbReference type="GO" id="GO:0060070">
    <property type="term" value="P:canonical Wnt signaling pathway"/>
    <property type="evidence" value="ECO:0007669"/>
    <property type="project" value="TreeGrafter"/>
</dbReference>